<dbReference type="Gene3D" id="3.40.50.150">
    <property type="entry name" value="Vaccinia Virus protein VP39"/>
    <property type="match status" value="1"/>
</dbReference>
<dbReference type="EMBL" id="BSBO01000005">
    <property type="protein sequence ID" value="GLG03537.1"/>
    <property type="molecule type" value="Genomic_DNA"/>
</dbReference>
<protein>
    <submittedName>
        <fullName evidence="1">rRNA methyltransferase</fullName>
    </submittedName>
</protein>
<keyword evidence="2" id="KW-1185">Reference proteome</keyword>
<dbReference type="PANTHER" id="PTHR35276:SF1">
    <property type="entry name" value="TRNA (MNM(5)S(2)U34)-METHYLTRANSFERASE, CHLOROPLASTIC"/>
    <property type="match status" value="1"/>
</dbReference>
<dbReference type="AlphaFoldDB" id="A0A9W6C4M2"/>
<dbReference type="GO" id="GO:0008168">
    <property type="term" value="F:methyltransferase activity"/>
    <property type="evidence" value="ECO:0007669"/>
    <property type="project" value="UniProtKB-KW"/>
</dbReference>
<dbReference type="PANTHER" id="PTHR35276">
    <property type="entry name" value="S-ADENOSYL-L-METHIONINE-DEPENDENT METHYLTRANSFERASES SUPERFAMILY PROTEIN"/>
    <property type="match status" value="1"/>
</dbReference>
<reference evidence="1 2" key="1">
    <citation type="journal article" date="2023" name="Int. J. Syst. Evol. Microbiol.">
        <title>Sellimonas catena sp. nov., isolated from human faeces.</title>
        <authorList>
            <person name="Hisatomi A."/>
            <person name="Ohkuma M."/>
            <person name="Sakamoto M."/>
        </authorList>
    </citation>
    <scope>NUCLEOTIDE SEQUENCE [LARGE SCALE GENOMIC DNA]</scope>
    <source>
        <strain evidence="1 2">12EGH17</strain>
    </source>
</reference>
<dbReference type="Pfam" id="PF06962">
    <property type="entry name" value="rRNA_methylase"/>
    <property type="match status" value="1"/>
</dbReference>
<keyword evidence="1" id="KW-0489">Methyltransferase</keyword>
<dbReference type="Proteomes" id="UP001145145">
    <property type="component" value="Unassembled WGS sequence"/>
</dbReference>
<sequence length="202" mass="22669">MENYQITQWCHRFIEEQVKDGDYCIDATCGNGHDTLLLCRLAGSDGLTAGFDIQEQAVEKTKERLREAGVEEKVRIFCCGHEKMREQLAEDPDCRKMLEKTQDGYGSVSCVVFNFGYLPGGAHDLATKAQTSLEAVEQSLELLKKGGIISLCIYSGKDSGFEEKEALMEYLKGLDSKKYLVIMSSYYNRPNHPPVPGLIIRL</sequence>
<dbReference type="InterPro" id="IPR010719">
    <property type="entry name" value="MnmM_MeTrfase"/>
</dbReference>
<evidence type="ECO:0000313" key="2">
    <source>
        <dbReference type="Proteomes" id="UP001145145"/>
    </source>
</evidence>
<name>A0A9W6C4M2_9FIRM</name>
<proteinExistence type="predicted"/>
<comment type="caution">
    <text evidence="1">The sequence shown here is derived from an EMBL/GenBank/DDBJ whole genome shotgun (WGS) entry which is preliminary data.</text>
</comment>
<gene>
    <name evidence="1" type="ORF">Selli1_07110</name>
</gene>
<dbReference type="SUPFAM" id="SSF53335">
    <property type="entry name" value="S-adenosyl-L-methionine-dependent methyltransferases"/>
    <property type="match status" value="1"/>
</dbReference>
<dbReference type="GO" id="GO:0032259">
    <property type="term" value="P:methylation"/>
    <property type="evidence" value="ECO:0007669"/>
    <property type="project" value="UniProtKB-KW"/>
</dbReference>
<keyword evidence="1" id="KW-0808">Transferase</keyword>
<evidence type="ECO:0000313" key="1">
    <source>
        <dbReference type="EMBL" id="GLG03537.1"/>
    </source>
</evidence>
<dbReference type="InterPro" id="IPR029063">
    <property type="entry name" value="SAM-dependent_MTases_sf"/>
</dbReference>
<organism evidence="1 2">
    <name type="scientific">Sellimonas catena</name>
    <dbReference type="NCBI Taxonomy" id="2994035"/>
    <lineage>
        <taxon>Bacteria</taxon>
        <taxon>Bacillati</taxon>
        <taxon>Bacillota</taxon>
        <taxon>Clostridia</taxon>
        <taxon>Lachnospirales</taxon>
        <taxon>Lachnospiraceae</taxon>
        <taxon>Sellimonas</taxon>
    </lineage>
</organism>
<dbReference type="RefSeq" id="WP_138372597.1">
    <property type="nucleotide sequence ID" value="NZ_BSBO01000005.1"/>
</dbReference>
<accession>A0A9W6C4M2</accession>